<accession>A0AAE3IEF5</accession>
<name>A0AAE3IEF5_9FIRM</name>
<proteinExistence type="predicted"/>
<dbReference type="AlphaFoldDB" id="A0AAE3IEF5"/>
<organism evidence="1 2">
    <name type="scientific">Hominimerdicola aceti</name>
    <dbReference type="NCBI Taxonomy" id="2981726"/>
    <lineage>
        <taxon>Bacteria</taxon>
        <taxon>Bacillati</taxon>
        <taxon>Bacillota</taxon>
        <taxon>Clostridia</taxon>
        <taxon>Eubacteriales</taxon>
        <taxon>Oscillospiraceae</taxon>
        <taxon>Hominimerdicola</taxon>
    </lineage>
</organism>
<gene>
    <name evidence="1" type="ORF">OCV57_00115</name>
</gene>
<sequence length="158" mass="18610">MRLGGYKIGDKIIYTNSFTKPTLGKVVYYINDNYLVDLSDNTRRWATDRELKRCGEKNDYLNVVNKYIKGRKYRCIKDYIFNDSIFEGAFIETIPTNTEFTIDILFSYTKIIPINEYITIIYVALRPIAWKSKYETNILGGTINIVWEAFVKHFELVK</sequence>
<dbReference type="EMBL" id="JAOQJZ010000001">
    <property type="protein sequence ID" value="MCU6704335.1"/>
    <property type="molecule type" value="Genomic_DNA"/>
</dbReference>
<protein>
    <submittedName>
        <fullName evidence="1">Uncharacterized protein</fullName>
    </submittedName>
</protein>
<evidence type="ECO:0000313" key="2">
    <source>
        <dbReference type="Proteomes" id="UP001208131"/>
    </source>
</evidence>
<dbReference type="Proteomes" id="UP001208131">
    <property type="component" value="Unassembled WGS sequence"/>
</dbReference>
<keyword evidence="2" id="KW-1185">Reference proteome</keyword>
<reference evidence="1 2" key="1">
    <citation type="journal article" date="2021" name="ISME Commun">
        <title>Automated analysis of genomic sequences facilitates high-throughput and comprehensive description of bacteria.</title>
        <authorList>
            <person name="Hitch T.C.A."/>
        </authorList>
    </citation>
    <scope>NUCLEOTIDE SEQUENCE [LARGE SCALE GENOMIC DNA]</scope>
    <source>
        <strain evidence="1 2">Sanger_31</strain>
    </source>
</reference>
<comment type="caution">
    <text evidence="1">The sequence shown here is derived from an EMBL/GenBank/DDBJ whole genome shotgun (WGS) entry which is preliminary data.</text>
</comment>
<evidence type="ECO:0000313" key="1">
    <source>
        <dbReference type="EMBL" id="MCU6704335.1"/>
    </source>
</evidence>
<dbReference type="RefSeq" id="WP_267300093.1">
    <property type="nucleotide sequence ID" value="NZ_JAOQJZ010000001.1"/>
</dbReference>